<keyword evidence="3" id="KW-0808">Transferase</keyword>
<evidence type="ECO:0000256" key="6">
    <source>
        <dbReference type="ARBA" id="ARBA00022989"/>
    </source>
</evidence>
<dbReference type="Pfam" id="PF02518">
    <property type="entry name" value="HATPase_c"/>
    <property type="match status" value="1"/>
</dbReference>
<comment type="subcellular location">
    <subcellularLocation>
        <location evidence="1">Cell membrane</location>
        <topology evidence="1">Multi-pass membrane protein</topology>
    </subcellularLocation>
</comment>
<evidence type="ECO:0000313" key="12">
    <source>
        <dbReference type="Proteomes" id="UP001569153"/>
    </source>
</evidence>
<feature type="transmembrane region" description="Helical" evidence="9">
    <location>
        <begin position="93"/>
        <end position="112"/>
    </location>
</feature>
<evidence type="ECO:0000256" key="4">
    <source>
        <dbReference type="ARBA" id="ARBA00022692"/>
    </source>
</evidence>
<dbReference type="InterPro" id="IPR036890">
    <property type="entry name" value="HATPase_C_sf"/>
</dbReference>
<dbReference type="PROSITE" id="PS50109">
    <property type="entry name" value="HIS_KIN"/>
    <property type="match status" value="1"/>
</dbReference>
<evidence type="ECO:0000259" key="10">
    <source>
        <dbReference type="PROSITE" id="PS50109"/>
    </source>
</evidence>
<dbReference type="InterPro" id="IPR050482">
    <property type="entry name" value="Sensor_HK_TwoCompSys"/>
</dbReference>
<dbReference type="Pfam" id="PF05231">
    <property type="entry name" value="MASE1"/>
    <property type="match status" value="1"/>
</dbReference>
<reference evidence="11 12" key="1">
    <citation type="submission" date="2024-06" db="EMBL/GenBank/DDBJ databases">
        <authorList>
            <person name="Steensen K."/>
            <person name="Seneca J."/>
            <person name="Bartlau N."/>
            <person name="Yu A.X."/>
            <person name="Polz M.F."/>
        </authorList>
    </citation>
    <scope>NUCLEOTIDE SEQUENCE [LARGE SCALE GENOMIC DNA]</scope>
    <source>
        <strain evidence="11 12">FF146</strain>
    </source>
</reference>
<dbReference type="PANTHER" id="PTHR24421">
    <property type="entry name" value="NITRATE/NITRITE SENSOR PROTEIN NARX-RELATED"/>
    <property type="match status" value="1"/>
</dbReference>
<keyword evidence="4 9" id="KW-0812">Transmembrane</keyword>
<keyword evidence="7" id="KW-0902">Two-component regulatory system</keyword>
<evidence type="ECO:0000256" key="2">
    <source>
        <dbReference type="ARBA" id="ARBA00022475"/>
    </source>
</evidence>
<feature type="transmembrane region" description="Helical" evidence="9">
    <location>
        <begin position="118"/>
        <end position="144"/>
    </location>
</feature>
<evidence type="ECO:0000256" key="8">
    <source>
        <dbReference type="ARBA" id="ARBA00023136"/>
    </source>
</evidence>
<keyword evidence="12" id="KW-1185">Reference proteome</keyword>
<dbReference type="SUPFAM" id="SSF55874">
    <property type="entry name" value="ATPase domain of HSP90 chaperone/DNA topoisomerase II/histidine kinase"/>
    <property type="match status" value="1"/>
</dbReference>
<dbReference type="SMART" id="SM00387">
    <property type="entry name" value="HATPase_c"/>
    <property type="match status" value="1"/>
</dbReference>
<keyword evidence="5" id="KW-0418">Kinase</keyword>
<dbReference type="PANTHER" id="PTHR24421:SF58">
    <property type="entry name" value="SIGNAL TRANSDUCTION HISTIDINE-PROTEIN KINASE_PHOSPHATASE UHPB"/>
    <property type="match status" value="1"/>
</dbReference>
<evidence type="ECO:0000313" key="11">
    <source>
        <dbReference type="EMBL" id="MEZ8194775.1"/>
    </source>
</evidence>
<dbReference type="Gene3D" id="3.30.565.10">
    <property type="entry name" value="Histidine kinase-like ATPase, C-terminal domain"/>
    <property type="match status" value="1"/>
</dbReference>
<dbReference type="CDD" id="cd16917">
    <property type="entry name" value="HATPase_UhpB-NarQ-NarX-like"/>
    <property type="match status" value="1"/>
</dbReference>
<evidence type="ECO:0000256" key="9">
    <source>
        <dbReference type="SAM" id="Phobius"/>
    </source>
</evidence>
<keyword evidence="6 9" id="KW-1133">Transmembrane helix</keyword>
<name>A0ABV4M5I3_9VIBR</name>
<keyword evidence="2" id="KW-1003">Cell membrane</keyword>
<feature type="transmembrane region" description="Helical" evidence="9">
    <location>
        <begin position="67"/>
        <end position="86"/>
    </location>
</feature>
<dbReference type="Pfam" id="PF07730">
    <property type="entry name" value="HisKA_3"/>
    <property type="match status" value="1"/>
</dbReference>
<keyword evidence="8 9" id="KW-0472">Membrane</keyword>
<proteinExistence type="predicted"/>
<evidence type="ECO:0000256" key="3">
    <source>
        <dbReference type="ARBA" id="ARBA00022679"/>
    </source>
</evidence>
<dbReference type="InterPro" id="IPR005467">
    <property type="entry name" value="His_kinase_dom"/>
</dbReference>
<sequence>MAQQNQNSRPIFADTFTYAFGFFIYSISWFCLWNISRYLSPDILLAGLLLPSGLKLVAFTLSPRPLWRVFVFSELVISGSLVYLLAEYSHENLLPIFAFLPYFIAIPFHRYWQPLTVYWQKILALTSLTLIHGLLCGLAILLLIKPLEMPISYVFSTTISALTGGILLAPFLYLLYDYLQQKIWLPLSPTLIHQEVRLRPSALLWGISFFSIGLLAELTLLEQMKPLALLIILLPNIFMAYKYGWQGGVLASVINSMLLATARQITGSFESDQELQIFMTTQALVGLGLGIAISRQYLLAKQLQQVNNDLGIELANKQHLARQLVQVEEDIRKSVARELHDEIGQNITAIQIQAMLADRISQDENSKNIATTINSLALRIHSSTRQLLTQLRPHTLDELGLEDAVRQLSSEMRFAERKIDFKLNFGLFAEKLDDITAVTLYRIAQELLNNVSKHANATEVKLSLMPGDIFSLELRDNGKGLPESWKIKGQGLKGIEERVSALGGNMTIQTRQLAPDMPSELDKQGHLDPKPFNGTRITINLPTKTFSLSK</sequence>
<protein>
    <submittedName>
        <fullName evidence="11">MASE1 domain-containing protein</fullName>
    </submittedName>
</protein>
<comment type="caution">
    <text evidence="11">The sequence shown here is derived from an EMBL/GenBank/DDBJ whole genome shotgun (WGS) entry which is preliminary data.</text>
</comment>
<feature type="domain" description="Histidine kinase" evidence="10">
    <location>
        <begin position="338"/>
        <end position="545"/>
    </location>
</feature>
<organism evidence="11 12">
    <name type="scientific">Vibrio cortegadensis</name>
    <dbReference type="NCBI Taxonomy" id="1328770"/>
    <lineage>
        <taxon>Bacteria</taxon>
        <taxon>Pseudomonadati</taxon>
        <taxon>Pseudomonadota</taxon>
        <taxon>Gammaproteobacteria</taxon>
        <taxon>Vibrionales</taxon>
        <taxon>Vibrionaceae</taxon>
        <taxon>Vibrio</taxon>
    </lineage>
</organism>
<evidence type="ECO:0000256" key="7">
    <source>
        <dbReference type="ARBA" id="ARBA00023012"/>
    </source>
</evidence>
<dbReference type="EMBL" id="JBGOOT010000004">
    <property type="protein sequence ID" value="MEZ8194775.1"/>
    <property type="molecule type" value="Genomic_DNA"/>
</dbReference>
<feature type="transmembrane region" description="Helical" evidence="9">
    <location>
        <begin position="43"/>
        <end position="61"/>
    </location>
</feature>
<dbReference type="RefSeq" id="WP_371711227.1">
    <property type="nucleotide sequence ID" value="NZ_JBGONK010000002.1"/>
</dbReference>
<dbReference type="Gene3D" id="1.20.5.1930">
    <property type="match status" value="1"/>
</dbReference>
<dbReference type="InterPro" id="IPR011712">
    <property type="entry name" value="Sig_transdc_His_kin_sub3_dim/P"/>
</dbReference>
<evidence type="ECO:0000256" key="5">
    <source>
        <dbReference type="ARBA" id="ARBA00022777"/>
    </source>
</evidence>
<feature type="transmembrane region" description="Helical" evidence="9">
    <location>
        <begin position="202"/>
        <end position="220"/>
    </location>
</feature>
<dbReference type="Proteomes" id="UP001569153">
    <property type="component" value="Unassembled WGS sequence"/>
</dbReference>
<evidence type="ECO:0000256" key="1">
    <source>
        <dbReference type="ARBA" id="ARBA00004651"/>
    </source>
</evidence>
<accession>A0ABV4M5I3</accession>
<feature type="transmembrane region" description="Helical" evidence="9">
    <location>
        <begin position="227"/>
        <end position="245"/>
    </location>
</feature>
<dbReference type="InterPro" id="IPR007895">
    <property type="entry name" value="MASE1"/>
</dbReference>
<feature type="transmembrane region" description="Helical" evidence="9">
    <location>
        <begin position="151"/>
        <end position="176"/>
    </location>
</feature>
<gene>
    <name evidence="11" type="ORF">ACED38_07725</name>
</gene>
<feature type="transmembrane region" description="Helical" evidence="9">
    <location>
        <begin position="16"/>
        <end position="36"/>
    </location>
</feature>
<dbReference type="InterPro" id="IPR003594">
    <property type="entry name" value="HATPase_dom"/>
</dbReference>